<dbReference type="VEuPathDB" id="FungiDB:HMPREF1544_10665"/>
<dbReference type="STRING" id="1220926.S2IXV9"/>
<organism evidence="2 3">
    <name type="scientific">Mucor circinelloides f. circinelloides (strain 1006PhL)</name>
    <name type="common">Mucormycosis agent</name>
    <name type="synonym">Calyptromyces circinelloides</name>
    <dbReference type="NCBI Taxonomy" id="1220926"/>
    <lineage>
        <taxon>Eukaryota</taxon>
        <taxon>Fungi</taxon>
        <taxon>Fungi incertae sedis</taxon>
        <taxon>Mucoromycota</taxon>
        <taxon>Mucoromycotina</taxon>
        <taxon>Mucoromycetes</taxon>
        <taxon>Mucorales</taxon>
        <taxon>Mucorineae</taxon>
        <taxon>Mucoraceae</taxon>
        <taxon>Mucor</taxon>
    </lineage>
</organism>
<reference evidence="3" key="1">
    <citation type="submission" date="2013-05" db="EMBL/GenBank/DDBJ databases">
        <title>The Genome sequence of Mucor circinelloides f. circinelloides 1006PhL.</title>
        <authorList>
            <consortium name="The Broad Institute Genomics Platform"/>
            <person name="Cuomo C."/>
            <person name="Earl A."/>
            <person name="Findley K."/>
            <person name="Lee S.C."/>
            <person name="Walker B."/>
            <person name="Young S."/>
            <person name="Zeng Q."/>
            <person name="Gargeya S."/>
            <person name="Fitzgerald M."/>
            <person name="Haas B."/>
            <person name="Abouelleil A."/>
            <person name="Allen A.W."/>
            <person name="Alvarado L."/>
            <person name="Arachchi H.M."/>
            <person name="Berlin A.M."/>
            <person name="Chapman S.B."/>
            <person name="Gainer-Dewar J."/>
            <person name="Goldberg J."/>
            <person name="Griggs A."/>
            <person name="Gujja S."/>
            <person name="Hansen M."/>
            <person name="Howarth C."/>
            <person name="Imamovic A."/>
            <person name="Ireland A."/>
            <person name="Larimer J."/>
            <person name="McCowan C."/>
            <person name="Murphy C."/>
            <person name="Pearson M."/>
            <person name="Poon T.W."/>
            <person name="Priest M."/>
            <person name="Roberts A."/>
            <person name="Saif S."/>
            <person name="Shea T."/>
            <person name="Sisk P."/>
            <person name="Sykes S."/>
            <person name="Wortman J."/>
            <person name="Nusbaum C."/>
            <person name="Birren B."/>
        </authorList>
    </citation>
    <scope>NUCLEOTIDE SEQUENCE [LARGE SCALE GENOMIC DNA]</scope>
    <source>
        <strain evidence="3">1006PhL</strain>
    </source>
</reference>
<dbReference type="EMBL" id="KE124107">
    <property type="protein sequence ID" value="EPB82581.1"/>
    <property type="molecule type" value="Genomic_DNA"/>
</dbReference>
<dbReference type="AlphaFoldDB" id="S2IXV9"/>
<dbReference type="Proteomes" id="UP000014254">
    <property type="component" value="Unassembled WGS sequence"/>
</dbReference>
<evidence type="ECO:0000313" key="2">
    <source>
        <dbReference type="EMBL" id="EPB82581.1"/>
    </source>
</evidence>
<name>S2IXV9_MUCC1</name>
<feature type="compositionally biased region" description="Acidic residues" evidence="1">
    <location>
        <begin position="195"/>
        <end position="208"/>
    </location>
</feature>
<dbReference type="FunCoup" id="S2IXV9">
    <property type="interactions" value="309"/>
</dbReference>
<dbReference type="Pfam" id="PF03357">
    <property type="entry name" value="Snf7"/>
    <property type="match status" value="1"/>
</dbReference>
<dbReference type="eggNOG" id="KOG3229">
    <property type="taxonomic scope" value="Eukaryota"/>
</dbReference>
<accession>S2IXV9</accession>
<dbReference type="OMA" id="KILWEVT"/>
<keyword evidence="3" id="KW-1185">Reference proteome</keyword>
<dbReference type="OrthoDB" id="2329734at2759"/>
<gene>
    <name evidence="2" type="ORF">HMPREF1544_10665</name>
</gene>
<protein>
    <recommendedName>
        <fullName evidence="4">Charged multivesicular body protein 3</fullName>
    </recommendedName>
</protein>
<evidence type="ECO:0000256" key="1">
    <source>
        <dbReference type="SAM" id="MobiDB-lite"/>
    </source>
</evidence>
<dbReference type="InterPro" id="IPR005024">
    <property type="entry name" value="Snf7_fam"/>
</dbReference>
<sequence length="231" mass="26376">MSSAIQRFFGKKTPDELVKKWRQEIRGQQRGIDRQIRAIDAEEAKVKKSIKQVAKKGDVKNCKMLAKELIRSQRHKNRLYTSKAQMNSIIMQLEHQLATLKVAGSLQKSGEVMKLVNQLARLPEISQTMQQMSMEMTKAGIMEEMIGDTMDMMDDDDIEEAADEEVNNVLFQITDGMLGEAGSVGPALESKPMVAEEEEEEDEEEGPELDMMQKRLQVRERIYVDELEVLI</sequence>
<proteinExistence type="predicted"/>
<feature type="region of interest" description="Disordered" evidence="1">
    <location>
        <begin position="183"/>
        <end position="212"/>
    </location>
</feature>
<evidence type="ECO:0008006" key="4">
    <source>
        <dbReference type="Google" id="ProtNLM"/>
    </source>
</evidence>
<evidence type="ECO:0000313" key="3">
    <source>
        <dbReference type="Proteomes" id="UP000014254"/>
    </source>
</evidence>
<dbReference type="Gene3D" id="6.10.140.1230">
    <property type="match status" value="1"/>
</dbReference>
<dbReference type="PANTHER" id="PTHR10476">
    <property type="entry name" value="CHARGED MULTIVESICULAR BODY PROTEIN"/>
    <property type="match status" value="1"/>
</dbReference>
<dbReference type="GO" id="GO:0007034">
    <property type="term" value="P:vacuolar transport"/>
    <property type="evidence" value="ECO:0007669"/>
    <property type="project" value="InterPro"/>
</dbReference>
<dbReference type="InParanoid" id="S2IXV9"/>